<evidence type="ECO:0000259" key="5">
    <source>
        <dbReference type="PROSITE" id="PS51688"/>
    </source>
</evidence>
<keyword evidence="4" id="KW-0472">Membrane</keyword>
<dbReference type="GO" id="GO:0003677">
    <property type="term" value="F:DNA binding"/>
    <property type="evidence" value="ECO:0007669"/>
    <property type="project" value="UniProtKB-UniRule"/>
</dbReference>
<keyword evidence="3" id="KW-0175">Coiled coil</keyword>
<evidence type="ECO:0000256" key="1">
    <source>
        <dbReference type="ARBA" id="ARBA00023125"/>
    </source>
</evidence>
<keyword evidence="1 2" id="KW-0238">DNA-binding</keyword>
<feature type="coiled-coil region" evidence="3">
    <location>
        <begin position="426"/>
        <end position="453"/>
    </location>
</feature>
<evidence type="ECO:0000313" key="7">
    <source>
        <dbReference type="EMBL" id="OGM70598.1"/>
    </source>
</evidence>
<dbReference type="AlphaFoldDB" id="A0A1F8C4D7"/>
<evidence type="ECO:0000256" key="2">
    <source>
        <dbReference type="PROSITE-ProRule" id="PRU01248"/>
    </source>
</evidence>
<accession>A0A1F8C4D7</accession>
<dbReference type="PROSITE" id="PS51688">
    <property type="entry name" value="ICA"/>
    <property type="match status" value="1"/>
</dbReference>
<keyword evidence="4" id="KW-0812">Transmembrane</keyword>
<dbReference type="STRING" id="1802525.A2975_00085"/>
<evidence type="ECO:0000256" key="3">
    <source>
        <dbReference type="SAM" id="Coils"/>
    </source>
</evidence>
<feature type="domain" description="Core-binding (CB)" evidence="6">
    <location>
        <begin position="1"/>
        <end position="44"/>
    </location>
</feature>
<evidence type="ECO:0000313" key="8">
    <source>
        <dbReference type="Proteomes" id="UP000178429"/>
    </source>
</evidence>
<dbReference type="Proteomes" id="UP000178429">
    <property type="component" value="Unassembled WGS sequence"/>
</dbReference>
<keyword evidence="4" id="KW-1133">Transmembrane helix</keyword>
<dbReference type="EMBL" id="MGHL01000003">
    <property type="protein sequence ID" value="OGM70598.1"/>
    <property type="molecule type" value="Genomic_DNA"/>
</dbReference>
<evidence type="ECO:0000256" key="4">
    <source>
        <dbReference type="SAM" id="Phobius"/>
    </source>
</evidence>
<name>A0A1F8C4D7_9BACT</name>
<evidence type="ECO:0000259" key="6">
    <source>
        <dbReference type="PROSITE" id="PS51900"/>
    </source>
</evidence>
<protein>
    <recommendedName>
        <fullName evidence="9">Peptidase S74 domain-containing protein</fullName>
    </recommendedName>
</protein>
<dbReference type="InterPro" id="IPR010998">
    <property type="entry name" value="Integrase_recombinase_N"/>
</dbReference>
<dbReference type="InterPro" id="IPR044068">
    <property type="entry name" value="CB"/>
</dbReference>
<proteinExistence type="predicted"/>
<feature type="transmembrane region" description="Helical" evidence="4">
    <location>
        <begin position="69"/>
        <end position="87"/>
    </location>
</feature>
<dbReference type="InterPro" id="IPR030392">
    <property type="entry name" value="S74_ICA"/>
</dbReference>
<dbReference type="Pfam" id="PF13884">
    <property type="entry name" value="Peptidase_S74"/>
    <property type="match status" value="1"/>
</dbReference>
<dbReference type="PROSITE" id="PS51900">
    <property type="entry name" value="CB"/>
    <property type="match status" value="1"/>
</dbReference>
<reference evidence="7 8" key="1">
    <citation type="journal article" date="2016" name="Nat. Commun.">
        <title>Thousands of microbial genomes shed light on interconnected biogeochemical processes in an aquifer system.</title>
        <authorList>
            <person name="Anantharaman K."/>
            <person name="Brown C.T."/>
            <person name="Hug L.A."/>
            <person name="Sharon I."/>
            <person name="Castelle C.J."/>
            <person name="Probst A.J."/>
            <person name="Thomas B.C."/>
            <person name="Singh A."/>
            <person name="Wilkins M.J."/>
            <person name="Karaoz U."/>
            <person name="Brodie E.L."/>
            <person name="Williams K.H."/>
            <person name="Hubbard S.S."/>
            <person name="Banfield J.F."/>
        </authorList>
    </citation>
    <scope>NUCLEOTIDE SEQUENCE [LARGE SCALE GENOMIC DNA]</scope>
</reference>
<gene>
    <name evidence="7" type="ORF">A2975_00085</name>
</gene>
<feature type="domain" description="Peptidase S74" evidence="5">
    <location>
        <begin position="278"/>
        <end position="368"/>
    </location>
</feature>
<organism evidence="7 8">
    <name type="scientific">Candidatus Woesebacteria bacterium RIFCSPLOWO2_01_FULL_44_14</name>
    <dbReference type="NCBI Taxonomy" id="1802525"/>
    <lineage>
        <taxon>Bacteria</taxon>
        <taxon>Candidatus Woeseibacteriota</taxon>
    </lineage>
</organism>
<comment type="caution">
    <text evidence="7">The sequence shown here is derived from an EMBL/GenBank/DDBJ whole genome shotgun (WGS) entry which is preliminary data.</text>
</comment>
<sequence length="604" mass="64746">MNQQLPNITSEVVRAYQEDISNSLSRSSAKRKASSINKFLEWAGQEGYINTNLLAQPPVANHKLPVTKLLAWASFVAGAAIFVFAFTQAKQPAPTNKESDFVLVPDNYIPAQPDLPIPTPLIADAESNSDILSDTDTAVNTTPVLDALASLSVATFAVENDLNLDGNLKIGGVTRFNSLGRLASITGYYQDSGLFEIDQGAADWAKLEKVMTGATGAASTDVLTLTLDESALTTGSEYDALVISRKNAGGNGYALFVDDGDVHFDGNVEYVGALTDVSDARLKENFQAIQNPLSILESINGTYFNMIGSDRREVGVIAQEVQLVLPEAVSVVDYQKGYLGVSYTSIIPVMVEGIKELAHITNEVANRNKIISPVIETEFLSPVPEKDLTVKLTDSSRFTIQNPQDKEVASIDSEGNATFGGEVRAEKLYSTNLNEIETTLREAEEDISFLVNQDITIGDQVELVNVIVDKLNILLANTLRVETNGDVVISGNLYVAGSITTNKLVIANPTPGESVPNTPGVSGAIESNASAGSAKIASGSAEITIKNPNVSQTSLVYVTPTTATKNQVLYVKDKQPGSLVVGFEEPTDSDIAFNWWIVDLTTKP</sequence>
<dbReference type="Gene3D" id="1.10.150.130">
    <property type="match status" value="1"/>
</dbReference>
<evidence type="ECO:0008006" key="9">
    <source>
        <dbReference type="Google" id="ProtNLM"/>
    </source>
</evidence>